<evidence type="ECO:0000313" key="6">
    <source>
        <dbReference type="WBParaSite" id="BXY_0121500.1"/>
    </source>
</evidence>
<evidence type="ECO:0000256" key="1">
    <source>
        <dbReference type="SAM" id="MobiDB-lite"/>
    </source>
</evidence>
<evidence type="ECO:0000313" key="3">
    <source>
        <dbReference type="EMBL" id="CAG9131308.1"/>
    </source>
</evidence>
<feature type="region of interest" description="Disordered" evidence="1">
    <location>
        <begin position="43"/>
        <end position="65"/>
    </location>
</feature>
<dbReference type="AlphaFoldDB" id="A0A1I7RKI1"/>
<evidence type="ECO:0000313" key="2">
    <source>
        <dbReference type="EMBL" id="CAD5235101.1"/>
    </source>
</evidence>
<dbReference type="WBParaSite" id="BXY_0121500.1">
    <property type="protein sequence ID" value="BXY_0121500.1"/>
    <property type="gene ID" value="BXY_0121500"/>
</dbReference>
<dbReference type="EMBL" id="CAJFDI010000006">
    <property type="protein sequence ID" value="CAD5235101.1"/>
    <property type="molecule type" value="Genomic_DNA"/>
</dbReference>
<organism evidence="4 6">
    <name type="scientific">Bursaphelenchus xylophilus</name>
    <name type="common">Pinewood nematode worm</name>
    <name type="synonym">Aphelenchoides xylophilus</name>
    <dbReference type="NCBI Taxonomy" id="6326"/>
    <lineage>
        <taxon>Eukaryota</taxon>
        <taxon>Metazoa</taxon>
        <taxon>Ecdysozoa</taxon>
        <taxon>Nematoda</taxon>
        <taxon>Chromadorea</taxon>
        <taxon>Rhabditida</taxon>
        <taxon>Tylenchina</taxon>
        <taxon>Tylenchomorpha</taxon>
        <taxon>Aphelenchoidea</taxon>
        <taxon>Aphelenchoididae</taxon>
        <taxon>Bursaphelenchus</taxon>
    </lineage>
</organism>
<evidence type="ECO:0000313" key="5">
    <source>
        <dbReference type="Proteomes" id="UP000659654"/>
    </source>
</evidence>
<dbReference type="Proteomes" id="UP000095284">
    <property type="component" value="Unplaced"/>
</dbReference>
<feature type="compositionally biased region" description="Basic residues" evidence="1">
    <location>
        <begin position="43"/>
        <end position="64"/>
    </location>
</feature>
<keyword evidence="5" id="KW-1185">Reference proteome</keyword>
<dbReference type="Proteomes" id="UP000659654">
    <property type="component" value="Unassembled WGS sequence"/>
</dbReference>
<evidence type="ECO:0000313" key="4">
    <source>
        <dbReference type="Proteomes" id="UP000095284"/>
    </source>
</evidence>
<feature type="region of interest" description="Disordered" evidence="1">
    <location>
        <begin position="319"/>
        <end position="345"/>
    </location>
</feature>
<proteinExistence type="predicted"/>
<reference evidence="3" key="2">
    <citation type="submission" date="2020-08" db="EMBL/GenBank/DDBJ databases">
        <authorList>
            <person name="Kikuchi T."/>
        </authorList>
    </citation>
    <scope>NUCLEOTIDE SEQUENCE</scope>
    <source>
        <strain evidence="2">Ka4C1</strain>
    </source>
</reference>
<dbReference type="Proteomes" id="UP000582659">
    <property type="component" value="Unassembled WGS sequence"/>
</dbReference>
<sequence length="392" mass="43609">MEKVFQSSKGVKLAKLIGHGKANQQQEDRMTYPVAIATLSHPTRPHKLRPKTRLNRRQRGRTARPRFASTLTVPEWARARVRGGILGAGAESQAPPRPPIVPDFFCRALFGTGCPVSPFFFVVFLQPLYSTFVAEMCTDSSIECVAVTEWDERVVGLLKAEGQGKCVSLNAAMSFQNTGDATRHDGIWQWRLWGQAIKRKMGALRQREGITVLPKPAVRKPLSKSRAPIQSDPSVLLSTSPLESIGPGRKPSEAVHFSLPSPPFCAPEGVAMGARLRSSPPGPRCPSPHRFVANCRASRTPKARNKLFFSRAVTPLPYPHACKNNRRPERRGPRNPERSFVGMRPRNNGHPRCIFQCPAALRDPDWKHLFRNATFRIRVIHAVMGTGTREGD</sequence>
<accession>A0A1I7RKI1</accession>
<name>A0A1I7RKI1_BURXY</name>
<dbReference type="EMBL" id="CAJFCV020000006">
    <property type="protein sequence ID" value="CAG9131308.1"/>
    <property type="molecule type" value="Genomic_DNA"/>
</dbReference>
<protein>
    <submittedName>
        <fullName evidence="2">(pine wood nematode) hypothetical protein</fullName>
    </submittedName>
</protein>
<reference evidence="6" key="1">
    <citation type="submission" date="2016-11" db="UniProtKB">
        <authorList>
            <consortium name="WormBaseParasite"/>
        </authorList>
    </citation>
    <scope>IDENTIFICATION</scope>
</reference>
<gene>
    <name evidence="2" type="ORF">BXYJ_LOCUS15192</name>
</gene>
<feature type="compositionally biased region" description="Basic and acidic residues" evidence="1">
    <location>
        <begin position="326"/>
        <end position="337"/>
    </location>
</feature>